<feature type="compositionally biased region" description="Low complexity" evidence="1">
    <location>
        <begin position="44"/>
        <end position="62"/>
    </location>
</feature>
<keyword evidence="3" id="KW-1185">Reference proteome</keyword>
<organism evidence="2 3">
    <name type="scientific">Kitasatospora arboriphila</name>
    <dbReference type="NCBI Taxonomy" id="258052"/>
    <lineage>
        <taxon>Bacteria</taxon>
        <taxon>Bacillati</taxon>
        <taxon>Actinomycetota</taxon>
        <taxon>Actinomycetes</taxon>
        <taxon>Kitasatosporales</taxon>
        <taxon>Streptomycetaceae</taxon>
        <taxon>Kitasatospora</taxon>
    </lineage>
</organism>
<gene>
    <name evidence="2" type="ORF">GCM10009663_62590</name>
</gene>
<evidence type="ECO:0000313" key="3">
    <source>
        <dbReference type="Proteomes" id="UP001499987"/>
    </source>
</evidence>
<proteinExistence type="predicted"/>
<reference evidence="3" key="1">
    <citation type="journal article" date="2019" name="Int. J. Syst. Evol. Microbiol.">
        <title>The Global Catalogue of Microorganisms (GCM) 10K type strain sequencing project: providing services to taxonomists for standard genome sequencing and annotation.</title>
        <authorList>
            <consortium name="The Broad Institute Genomics Platform"/>
            <consortium name="The Broad Institute Genome Sequencing Center for Infectious Disease"/>
            <person name="Wu L."/>
            <person name="Ma J."/>
        </authorList>
    </citation>
    <scope>NUCLEOTIDE SEQUENCE [LARGE SCALE GENOMIC DNA]</scope>
    <source>
        <strain evidence="3">JCM 13002</strain>
    </source>
</reference>
<accession>A0ABP4EN19</accession>
<name>A0ABP4EN19_9ACTN</name>
<evidence type="ECO:0000256" key="1">
    <source>
        <dbReference type="SAM" id="MobiDB-lite"/>
    </source>
</evidence>
<sequence length="68" mass="7054">MSTADGPLPAVDLERARACRICEGWGTVSTPDGRAYVPCRACQRSPGDRPAAPDADPAPTRAEGVTGE</sequence>
<protein>
    <recommendedName>
        <fullName evidence="4">Small CPxCG-related zinc finger protein</fullName>
    </recommendedName>
</protein>
<evidence type="ECO:0008006" key="4">
    <source>
        <dbReference type="Google" id="ProtNLM"/>
    </source>
</evidence>
<dbReference type="Proteomes" id="UP001499987">
    <property type="component" value="Unassembled WGS sequence"/>
</dbReference>
<feature type="region of interest" description="Disordered" evidence="1">
    <location>
        <begin position="42"/>
        <end position="68"/>
    </location>
</feature>
<comment type="caution">
    <text evidence="2">The sequence shown here is derived from an EMBL/GenBank/DDBJ whole genome shotgun (WGS) entry which is preliminary data.</text>
</comment>
<evidence type="ECO:0000313" key="2">
    <source>
        <dbReference type="EMBL" id="GAA1113160.1"/>
    </source>
</evidence>
<dbReference type="EMBL" id="BAAALD010000087">
    <property type="protein sequence ID" value="GAA1113160.1"/>
    <property type="molecule type" value="Genomic_DNA"/>
</dbReference>